<evidence type="ECO:0000256" key="1">
    <source>
        <dbReference type="SAM" id="MobiDB-lite"/>
    </source>
</evidence>
<name>A0A2N5TW74_9BASI</name>
<gene>
    <name evidence="3" type="ORF">PCANC_20188</name>
</gene>
<feature type="compositionally biased region" description="Basic and acidic residues" evidence="1">
    <location>
        <begin position="90"/>
        <end position="102"/>
    </location>
</feature>
<dbReference type="PANTHER" id="PTHR47611:SF1">
    <property type="entry name" value="CCHC-TYPE DOMAIN-CONTAINING PROTEIN"/>
    <property type="match status" value="1"/>
</dbReference>
<reference evidence="3 4" key="1">
    <citation type="submission" date="2017-11" db="EMBL/GenBank/DDBJ databases">
        <title>De novo assembly and phasing of dikaryotic genomes from two isolates of Puccinia coronata f. sp. avenae, the causal agent of oat crown rust.</title>
        <authorList>
            <person name="Miller M.E."/>
            <person name="Zhang Y."/>
            <person name="Omidvar V."/>
            <person name="Sperschneider J."/>
            <person name="Schwessinger B."/>
            <person name="Raley C."/>
            <person name="Palmer J.M."/>
            <person name="Garnica D."/>
            <person name="Upadhyaya N."/>
            <person name="Rathjen J."/>
            <person name="Taylor J.M."/>
            <person name="Park R.F."/>
            <person name="Dodds P.N."/>
            <person name="Hirsch C.D."/>
            <person name="Kianian S.F."/>
            <person name="Figueroa M."/>
        </authorList>
    </citation>
    <scope>NUCLEOTIDE SEQUENCE [LARGE SCALE GENOMIC DNA]</scope>
    <source>
        <strain evidence="3">12NC29</strain>
    </source>
</reference>
<protein>
    <recommendedName>
        <fullName evidence="2">HAT C-terminal dimerisation domain-containing protein</fullName>
    </recommendedName>
</protein>
<dbReference type="Pfam" id="PF05699">
    <property type="entry name" value="Dimer_Tnp_hAT"/>
    <property type="match status" value="1"/>
</dbReference>
<evidence type="ECO:0000313" key="4">
    <source>
        <dbReference type="Proteomes" id="UP000235388"/>
    </source>
</evidence>
<sequence>MPAPGISETQPNHGNESSISDLNSEIRDYLNANVEASQTDVLEYWRIKTSIYPLLAGMARCYLAIPATSAPSEREWYRTVGTLDPAPYNKTDDGFDSDDIKL</sequence>
<feature type="region of interest" description="Disordered" evidence="1">
    <location>
        <begin position="82"/>
        <end position="102"/>
    </location>
</feature>
<dbReference type="EMBL" id="PGCJ01000401">
    <property type="protein sequence ID" value="PLW29704.1"/>
    <property type="molecule type" value="Genomic_DNA"/>
</dbReference>
<accession>A0A2N5TW74</accession>
<comment type="caution">
    <text evidence="3">The sequence shown here is derived from an EMBL/GenBank/DDBJ whole genome shotgun (WGS) entry which is preliminary data.</text>
</comment>
<dbReference type="Proteomes" id="UP000235388">
    <property type="component" value="Unassembled WGS sequence"/>
</dbReference>
<keyword evidence="4" id="KW-1185">Reference proteome</keyword>
<feature type="domain" description="HAT C-terminal dimerisation" evidence="2">
    <location>
        <begin position="25"/>
        <end position="79"/>
    </location>
</feature>
<evidence type="ECO:0000259" key="2">
    <source>
        <dbReference type="Pfam" id="PF05699"/>
    </source>
</evidence>
<feature type="compositionally biased region" description="Polar residues" evidence="1">
    <location>
        <begin position="7"/>
        <end position="21"/>
    </location>
</feature>
<dbReference type="GO" id="GO:0046983">
    <property type="term" value="F:protein dimerization activity"/>
    <property type="evidence" value="ECO:0007669"/>
    <property type="project" value="InterPro"/>
</dbReference>
<dbReference type="OrthoDB" id="3270175at2759"/>
<organism evidence="3 4">
    <name type="scientific">Puccinia coronata f. sp. avenae</name>
    <dbReference type="NCBI Taxonomy" id="200324"/>
    <lineage>
        <taxon>Eukaryota</taxon>
        <taxon>Fungi</taxon>
        <taxon>Dikarya</taxon>
        <taxon>Basidiomycota</taxon>
        <taxon>Pucciniomycotina</taxon>
        <taxon>Pucciniomycetes</taxon>
        <taxon>Pucciniales</taxon>
        <taxon>Pucciniaceae</taxon>
        <taxon>Puccinia</taxon>
    </lineage>
</organism>
<dbReference type="PANTHER" id="PTHR47611">
    <property type="entry name" value="HAT DIMERISATION DOMAIN, C-TERMINAL"/>
    <property type="match status" value="1"/>
</dbReference>
<dbReference type="SUPFAM" id="SSF53098">
    <property type="entry name" value="Ribonuclease H-like"/>
    <property type="match status" value="1"/>
</dbReference>
<proteinExistence type="predicted"/>
<feature type="region of interest" description="Disordered" evidence="1">
    <location>
        <begin position="1"/>
        <end position="21"/>
    </location>
</feature>
<evidence type="ECO:0000313" key="3">
    <source>
        <dbReference type="EMBL" id="PLW29704.1"/>
    </source>
</evidence>
<dbReference type="InterPro" id="IPR012337">
    <property type="entry name" value="RNaseH-like_sf"/>
</dbReference>
<dbReference type="AlphaFoldDB" id="A0A2N5TW74"/>
<dbReference type="InterPro" id="IPR008906">
    <property type="entry name" value="HATC_C_dom"/>
</dbReference>